<reference evidence="1 2" key="1">
    <citation type="submission" date="2024-04" db="EMBL/GenBank/DDBJ databases">
        <authorList>
            <person name="Waldvogel A.-M."/>
            <person name="Schoenle A."/>
        </authorList>
    </citation>
    <scope>NUCLEOTIDE SEQUENCE [LARGE SCALE GENOMIC DNA]</scope>
</reference>
<evidence type="ECO:0000313" key="2">
    <source>
        <dbReference type="Proteomes" id="UP001497482"/>
    </source>
</evidence>
<keyword evidence="2" id="KW-1185">Reference proteome</keyword>
<dbReference type="Proteomes" id="UP001497482">
    <property type="component" value="Chromosome 22"/>
</dbReference>
<evidence type="ECO:0000313" key="1">
    <source>
        <dbReference type="EMBL" id="CAL1598601.1"/>
    </source>
</evidence>
<gene>
    <name evidence="1" type="ORF">KC01_LOCUS26968</name>
</gene>
<accession>A0AAV2LDD3</accession>
<protein>
    <submittedName>
        <fullName evidence="1">Uncharacterized protein</fullName>
    </submittedName>
</protein>
<organism evidence="1 2">
    <name type="scientific">Knipowitschia caucasica</name>
    <name type="common">Caucasian dwarf goby</name>
    <name type="synonym">Pomatoschistus caucasicus</name>
    <dbReference type="NCBI Taxonomy" id="637954"/>
    <lineage>
        <taxon>Eukaryota</taxon>
        <taxon>Metazoa</taxon>
        <taxon>Chordata</taxon>
        <taxon>Craniata</taxon>
        <taxon>Vertebrata</taxon>
        <taxon>Euteleostomi</taxon>
        <taxon>Actinopterygii</taxon>
        <taxon>Neopterygii</taxon>
        <taxon>Teleostei</taxon>
        <taxon>Neoteleostei</taxon>
        <taxon>Acanthomorphata</taxon>
        <taxon>Gobiaria</taxon>
        <taxon>Gobiiformes</taxon>
        <taxon>Gobioidei</taxon>
        <taxon>Gobiidae</taxon>
        <taxon>Gobiinae</taxon>
        <taxon>Knipowitschia</taxon>
    </lineage>
</organism>
<dbReference type="EMBL" id="OZ035844">
    <property type="protein sequence ID" value="CAL1598601.1"/>
    <property type="molecule type" value="Genomic_DNA"/>
</dbReference>
<dbReference type="AlphaFoldDB" id="A0AAV2LDD3"/>
<sequence>MAPGSQPVCESDCKLTFVSLSEGKERSSSITPSLSLPPLPPLSPLSLPSLSPRFLLSLLPLSLLKLFPVTQPTFLFPMRRGLARLVCVISPGVSLCHSDSTSSSVNAMALMNPPPSLFLLLPPALSLSIPGPPDIIRGQVRGRGDPSATA</sequence>
<proteinExistence type="predicted"/>
<name>A0AAV2LDD3_KNICA</name>